<gene>
    <name evidence="7" type="ORF">CRG98_006953</name>
</gene>
<proteinExistence type="predicted"/>
<evidence type="ECO:0000256" key="2">
    <source>
        <dbReference type="ARBA" id="ARBA00022723"/>
    </source>
</evidence>
<keyword evidence="6" id="KW-0539">Nucleus</keyword>
<dbReference type="InterPro" id="IPR003656">
    <property type="entry name" value="Znf_BED"/>
</dbReference>
<dbReference type="STRING" id="22663.A0A2I0KXM3"/>
<evidence type="ECO:0000256" key="3">
    <source>
        <dbReference type="ARBA" id="ARBA00022771"/>
    </source>
</evidence>
<dbReference type="OrthoDB" id="1741262at2759"/>
<keyword evidence="4" id="KW-0862">Zinc</keyword>
<dbReference type="AlphaFoldDB" id="A0A2I0KXM3"/>
<evidence type="ECO:0000313" key="8">
    <source>
        <dbReference type="Proteomes" id="UP000233551"/>
    </source>
</evidence>
<keyword evidence="3" id="KW-0863">Zinc-finger</keyword>
<dbReference type="PANTHER" id="PTHR32166">
    <property type="entry name" value="OSJNBA0013A04.12 PROTEIN"/>
    <property type="match status" value="1"/>
</dbReference>
<keyword evidence="8" id="KW-1185">Reference proteome</keyword>
<evidence type="ECO:0000256" key="4">
    <source>
        <dbReference type="ARBA" id="ARBA00022833"/>
    </source>
</evidence>
<dbReference type="InterPro" id="IPR012337">
    <property type="entry name" value="RNaseH-like_sf"/>
</dbReference>
<dbReference type="Proteomes" id="UP000233551">
    <property type="component" value="Unassembled WGS sequence"/>
</dbReference>
<dbReference type="InterPro" id="IPR008906">
    <property type="entry name" value="HATC_C_dom"/>
</dbReference>
<dbReference type="PANTHER" id="PTHR32166:SF63">
    <property type="entry name" value="HAT TRANSPOSON SUPERFAMILY PROTEIN"/>
    <property type="match status" value="1"/>
</dbReference>
<dbReference type="SUPFAM" id="SSF53098">
    <property type="entry name" value="Ribonuclease H-like"/>
    <property type="match status" value="1"/>
</dbReference>
<dbReference type="GO" id="GO:0008270">
    <property type="term" value="F:zinc ion binding"/>
    <property type="evidence" value="ECO:0007669"/>
    <property type="project" value="UniProtKB-KW"/>
</dbReference>
<dbReference type="GeneID" id="116201793"/>
<comment type="subcellular location">
    <subcellularLocation>
        <location evidence="1">Nucleus</location>
    </subcellularLocation>
</comment>
<evidence type="ECO:0000256" key="6">
    <source>
        <dbReference type="ARBA" id="ARBA00023242"/>
    </source>
</evidence>
<evidence type="ECO:0000256" key="1">
    <source>
        <dbReference type="ARBA" id="ARBA00004123"/>
    </source>
</evidence>
<evidence type="ECO:0000256" key="5">
    <source>
        <dbReference type="ARBA" id="ARBA00023125"/>
    </source>
</evidence>
<dbReference type="GO" id="GO:0046983">
    <property type="term" value="F:protein dimerization activity"/>
    <property type="evidence" value="ECO:0007669"/>
    <property type="project" value="InterPro"/>
</dbReference>
<name>A0A2I0KXM3_PUNGR</name>
<dbReference type="GO" id="GO:0003677">
    <property type="term" value="F:DNA binding"/>
    <property type="evidence" value="ECO:0007669"/>
    <property type="project" value="UniProtKB-KW"/>
</dbReference>
<sequence>MTANKHSADIKYHGTIIDKKKMRVRCSYCSKSVSGTSRLKQHLGGVRGDVTPCPDVPANVKVLFQDLIFHRVRRSINKEVLSLDPQEEELPLKRSCSQRSNNFKHSRCENISPKYTFSIRREESFSTSDDGEIEEDIPSEQARKIGRFFYQNLIDVDAVNSASFREMMYSTVGNSRPDYKIPSSRELKGRILQAELTEMQDYVQRIKQSWSGTGCSILLDTWTDEQGWDLVNILVDCPQGQIYLKSSNVSSFILDLDALQSMLNKVVEEVGAENVVQIVACTTKGWLGDVGKQFMNKGRTLFWTISASHCIELMLEEIGLMGSVKPVLDKATSLTKFMLQLVKREKFALDYFRVPRSDGNSVTTAFMTLGNIVAEKEKLEAMITSPEWDASVWASMEERKRVADLVKDPSFWDGSMMVVKASGPLVRVLSLIRRADTPLTGYIYETMDQVKEAIKKEFKNKESQFIPFWEVIDEIWDGHLHSPLHAAGYYLNPSLFYSSNFNSDTEVAFGLLCCIVCLIQDHKTQDLLTLQLDKYRQAEGAFGEGSSIKCRKRPPLEWWSTYGRECPELQRLAIRVLSQTCDGASGYGLRREMAQRLLVNGVNCVDQQEQEHLQDLAFAHYNLQLRYLKKQPLEAKHRSEELGGHLGGE</sequence>
<keyword evidence="5" id="KW-0238">DNA-binding</keyword>
<dbReference type="PROSITE" id="PS50808">
    <property type="entry name" value="ZF_BED"/>
    <property type="match status" value="1"/>
</dbReference>
<dbReference type="GO" id="GO:0005634">
    <property type="term" value="C:nucleus"/>
    <property type="evidence" value="ECO:0007669"/>
    <property type="project" value="UniProtKB-SubCell"/>
</dbReference>
<reference evidence="7 8" key="1">
    <citation type="submission" date="2017-11" db="EMBL/GenBank/DDBJ databases">
        <title>De-novo sequencing of pomegranate (Punica granatum L.) genome.</title>
        <authorList>
            <person name="Akparov Z."/>
            <person name="Amiraslanov A."/>
            <person name="Hajiyeva S."/>
            <person name="Abbasov M."/>
            <person name="Kaur K."/>
            <person name="Hamwieh A."/>
            <person name="Solovyev V."/>
            <person name="Salamov A."/>
            <person name="Braich B."/>
            <person name="Kosarev P."/>
            <person name="Mahmoud A."/>
            <person name="Hajiyev E."/>
            <person name="Babayeva S."/>
            <person name="Izzatullayeva V."/>
            <person name="Mammadov A."/>
            <person name="Mammadov A."/>
            <person name="Sharifova S."/>
            <person name="Ojaghi J."/>
            <person name="Eynullazada K."/>
            <person name="Bayramov B."/>
            <person name="Abdulazimova A."/>
            <person name="Shahmuradov I."/>
        </authorList>
    </citation>
    <scope>NUCLEOTIDE SEQUENCE [LARGE SCALE GENOMIC DNA]</scope>
    <source>
        <strain evidence="8">cv. AG2017</strain>
        <tissue evidence="7">Leaf</tissue>
    </source>
</reference>
<accession>A0A2I0KXM3</accession>
<dbReference type="InterPro" id="IPR007021">
    <property type="entry name" value="DUF659"/>
</dbReference>
<organism evidence="7 8">
    <name type="scientific">Punica granatum</name>
    <name type="common">Pomegranate</name>
    <dbReference type="NCBI Taxonomy" id="22663"/>
    <lineage>
        <taxon>Eukaryota</taxon>
        <taxon>Viridiplantae</taxon>
        <taxon>Streptophyta</taxon>
        <taxon>Embryophyta</taxon>
        <taxon>Tracheophyta</taxon>
        <taxon>Spermatophyta</taxon>
        <taxon>Magnoliopsida</taxon>
        <taxon>eudicotyledons</taxon>
        <taxon>Gunneridae</taxon>
        <taxon>Pentapetalae</taxon>
        <taxon>rosids</taxon>
        <taxon>malvids</taxon>
        <taxon>Myrtales</taxon>
        <taxon>Lythraceae</taxon>
        <taxon>Punica</taxon>
    </lineage>
</organism>
<keyword evidence="2" id="KW-0479">Metal-binding</keyword>
<dbReference type="Pfam" id="PF04937">
    <property type="entry name" value="DUF659"/>
    <property type="match status" value="1"/>
</dbReference>
<dbReference type="EMBL" id="PGOL01000319">
    <property type="protein sequence ID" value="PKI72576.1"/>
    <property type="molecule type" value="Genomic_DNA"/>
</dbReference>
<evidence type="ECO:0000313" key="7">
    <source>
        <dbReference type="EMBL" id="PKI72576.1"/>
    </source>
</evidence>
<dbReference type="Pfam" id="PF05699">
    <property type="entry name" value="Dimer_Tnp_hAT"/>
    <property type="match status" value="1"/>
</dbReference>
<comment type="caution">
    <text evidence="7">The sequence shown here is derived from an EMBL/GenBank/DDBJ whole genome shotgun (WGS) entry which is preliminary data.</text>
</comment>
<protein>
    <submittedName>
        <fullName evidence="7">Uncharacterized protein</fullName>
    </submittedName>
</protein>